<dbReference type="NCBIfam" id="TIGR02436">
    <property type="entry name" value="four helix bundle protein"/>
    <property type="match status" value="1"/>
</dbReference>
<dbReference type="SUPFAM" id="SSF158446">
    <property type="entry name" value="IVS-encoded protein-like"/>
    <property type="match status" value="1"/>
</dbReference>
<dbReference type="Proteomes" id="UP000178349">
    <property type="component" value="Unassembled WGS sequence"/>
</dbReference>
<dbReference type="PANTHER" id="PTHR38471">
    <property type="entry name" value="FOUR HELIX BUNDLE PROTEIN"/>
    <property type="match status" value="1"/>
</dbReference>
<dbReference type="AlphaFoldDB" id="A0A1F6NPN4"/>
<dbReference type="Gene3D" id="1.20.1440.60">
    <property type="entry name" value="23S rRNA-intervening sequence"/>
    <property type="match status" value="1"/>
</dbReference>
<dbReference type="InterPro" id="IPR012657">
    <property type="entry name" value="23S_rRNA-intervening_sequence"/>
</dbReference>
<dbReference type="PANTHER" id="PTHR38471:SF2">
    <property type="entry name" value="FOUR HELIX BUNDLE PROTEIN"/>
    <property type="match status" value="1"/>
</dbReference>
<evidence type="ECO:0008006" key="3">
    <source>
        <dbReference type="Google" id="ProtNLM"/>
    </source>
</evidence>
<dbReference type="Pfam" id="PF05635">
    <property type="entry name" value="23S_rRNA_IVP"/>
    <property type="match status" value="1"/>
</dbReference>
<evidence type="ECO:0000313" key="1">
    <source>
        <dbReference type="EMBL" id="OGH85956.1"/>
    </source>
</evidence>
<evidence type="ECO:0000313" key="2">
    <source>
        <dbReference type="Proteomes" id="UP000178349"/>
    </source>
</evidence>
<organism evidence="1 2">
    <name type="scientific">Candidatus Magasanikbacteria bacterium RIFOXYC12_FULL_33_11</name>
    <dbReference type="NCBI Taxonomy" id="1798701"/>
    <lineage>
        <taxon>Bacteria</taxon>
        <taxon>Candidatus Magasanikiibacteriota</taxon>
    </lineage>
</organism>
<gene>
    <name evidence="1" type="ORF">A2493_00230</name>
</gene>
<dbReference type="EMBL" id="MFQW01000033">
    <property type="protein sequence ID" value="OGH85956.1"/>
    <property type="molecule type" value="Genomic_DNA"/>
</dbReference>
<comment type="caution">
    <text evidence="1">The sequence shown here is derived from an EMBL/GenBank/DDBJ whole genome shotgun (WGS) entry which is preliminary data.</text>
</comment>
<proteinExistence type="predicted"/>
<accession>A0A1F6NPN4</accession>
<reference evidence="1 2" key="1">
    <citation type="journal article" date="2016" name="Nat. Commun.">
        <title>Thousands of microbial genomes shed light on interconnected biogeochemical processes in an aquifer system.</title>
        <authorList>
            <person name="Anantharaman K."/>
            <person name="Brown C.T."/>
            <person name="Hug L.A."/>
            <person name="Sharon I."/>
            <person name="Castelle C.J."/>
            <person name="Probst A.J."/>
            <person name="Thomas B.C."/>
            <person name="Singh A."/>
            <person name="Wilkins M.J."/>
            <person name="Karaoz U."/>
            <person name="Brodie E.L."/>
            <person name="Williams K.H."/>
            <person name="Hubbard S.S."/>
            <person name="Banfield J.F."/>
        </authorList>
    </citation>
    <scope>NUCLEOTIDE SEQUENCE [LARGE SCALE GENOMIC DNA]</scope>
</reference>
<dbReference type="InterPro" id="IPR036583">
    <property type="entry name" value="23S_rRNA_IVS_sf"/>
</dbReference>
<name>A0A1F6NPN4_9BACT</name>
<protein>
    <recommendedName>
        <fullName evidence="3">Four helix bundle protein</fullName>
    </recommendedName>
</protein>
<sequence>MEGKYLSLSQIGAYTISLHLANYIWNIVLKFNYFEKDTIGKQLARSIDSISANIAEGFGRYGKKDKIKFYRYSFGSMKESQDWVYKCYVRNIIKKENYDYIMTKLHKLPKEINSLISYTEQKLKI</sequence>